<sequence length="974" mass="107726">MSSSPYPAIRLTAYRPATDLSQTFHVLRFPRPWRAALLELWRRGKRRPERHLTFPIGRLNALLRALAPDLVSVVNGAGLDDEAPWLYARTRIPSEELMTLVRAWVWGFAERPERQGACREVIDALDPADLEREWRTVEVDLFGRTLTSGGTAQPHGHLYQLLPDALAERIAATGTFRHRELRLDFAVAPRYRGAELVSWPPNSYRDEKSGELWRYSYLLTLTVQTLPFTDHFRVHLRSGVRRWVTQGAIRIPPGWGSAVYLRTEFPWLLGAGHTARFAVNRIRYSSRSGEAVWSPGGSGSVMARLGDGARSLPEAERLREDPASWLTGHDGLEAAVPYHTATRRSHKVGAGLMAGDRVPLSEWVDAAVAPHLVRVPDYRRVHVPLHPGNLLPKPKGQDKAEQDADKARIARETAVAHRRLLGSVLPGGVLQVTLLWQNERTRDALLTALTDHLALDGPGGTDPGARVWQTREVTVRVELRQPGALTGDLDLGGRRHLDREALGAAIAQRRAETARALAASRSEGAGTEDTATPRLTIIEIAPSQDFKPRHADPKFAVRLGCADAGSLSQFINTAVRPDDVTSLPHRAAAAWADGLRQLGLPLVPEHSLGTAIPTGLSYVAVWMIKRRRDGPTRTAWKLPVAVRLVRTDNGWSVTGWDRERDRWVPYPELLLRLASGVRAQTVAGETAPGWRAADDEPDDQADAPSNEGVRRSRYLSRDQKRAEVAAFLRVLLYELRDEPTLLLTHAQNLRYHWTWLQNGAVVRDRIALEGESADGEAGAEGIPSLDTWGDGLRLVRIRDGDADETAQWYGVRRKAGGPHGQPEGLWVDSTEPEGSDVRVFFSTTGSAPSARQASVAASRSLPRIDRKGKETIDTERTAWNPNLLEIAVLGCRSPELLAKSESGPVTPDVPESWAALTHQLRHAPGHRSPLALPLPLHLARLAAEYVLPHSGASEELMDENDLPPAREDVQETLF</sequence>
<dbReference type="InterPro" id="IPR024996">
    <property type="entry name" value="RNaseH_pPIWI_RE"/>
</dbReference>
<feature type="compositionally biased region" description="Basic and acidic residues" evidence="1">
    <location>
        <begin position="964"/>
        <end position="974"/>
    </location>
</feature>
<evidence type="ECO:0000313" key="6">
    <source>
        <dbReference type="Proteomes" id="UP001596540"/>
    </source>
</evidence>
<evidence type="ECO:0000313" key="5">
    <source>
        <dbReference type="EMBL" id="MFC7328722.1"/>
    </source>
</evidence>
<feature type="region of interest" description="Disordered" evidence="1">
    <location>
        <begin position="954"/>
        <end position="974"/>
    </location>
</feature>
<accession>A0ABW2KFC3</accession>
<protein>
    <submittedName>
        <fullName evidence="5">PPIWI_RE module domain-containing protein</fullName>
    </submittedName>
</protein>
<evidence type="ECO:0000259" key="3">
    <source>
        <dbReference type="Pfam" id="PF13111"/>
    </source>
</evidence>
<feature type="region of interest" description="Disordered" evidence="1">
    <location>
        <begin position="685"/>
        <end position="714"/>
    </location>
</feature>
<evidence type="ECO:0000256" key="1">
    <source>
        <dbReference type="SAM" id="MobiDB-lite"/>
    </source>
</evidence>
<proteinExistence type="predicted"/>
<dbReference type="Proteomes" id="UP001596540">
    <property type="component" value="Unassembled WGS sequence"/>
</dbReference>
<evidence type="ECO:0000259" key="4">
    <source>
        <dbReference type="Pfam" id="PF18157"/>
    </source>
</evidence>
<name>A0ABW2KFC3_9ACTN</name>
<keyword evidence="6" id="KW-1185">Reference proteome</keyword>
<dbReference type="InterPro" id="IPR040496">
    <property type="entry name" value="MID_pPIWI_RE"/>
</dbReference>
<feature type="domain" description="pPIWI-RE RNaseH" evidence="2">
    <location>
        <begin position="618"/>
        <end position="948"/>
    </location>
</feature>
<evidence type="ECO:0000259" key="2">
    <source>
        <dbReference type="Pfam" id="PF13032"/>
    </source>
</evidence>
<dbReference type="Pfam" id="PF13032">
    <property type="entry name" value="RNaseH_pPIWI_RE"/>
    <property type="match status" value="1"/>
</dbReference>
<dbReference type="Pfam" id="PF18157">
    <property type="entry name" value="MID_pPIWI_RE"/>
    <property type="match status" value="1"/>
</dbReference>
<dbReference type="EMBL" id="JBHTBH010000005">
    <property type="protein sequence ID" value="MFC7328722.1"/>
    <property type="molecule type" value="Genomic_DNA"/>
</dbReference>
<reference evidence="6" key="1">
    <citation type="journal article" date="2019" name="Int. J. Syst. Evol. Microbiol.">
        <title>The Global Catalogue of Microorganisms (GCM) 10K type strain sequencing project: providing services to taxonomists for standard genome sequencing and annotation.</title>
        <authorList>
            <consortium name="The Broad Institute Genomics Platform"/>
            <consortium name="The Broad Institute Genome Sequencing Center for Infectious Disease"/>
            <person name="Wu L."/>
            <person name="Ma J."/>
        </authorList>
    </citation>
    <scope>NUCLEOTIDE SEQUENCE [LARGE SCALE GENOMIC DNA]</scope>
    <source>
        <strain evidence="6">CGMCC 4.7382</strain>
    </source>
</reference>
<gene>
    <name evidence="5" type="ORF">ACFQRF_13300</name>
</gene>
<organism evidence="5 6">
    <name type="scientific">Marinactinospora rubrisoli</name>
    <dbReference type="NCBI Taxonomy" id="2715399"/>
    <lineage>
        <taxon>Bacteria</taxon>
        <taxon>Bacillati</taxon>
        <taxon>Actinomycetota</taxon>
        <taxon>Actinomycetes</taxon>
        <taxon>Streptosporangiales</taxon>
        <taxon>Nocardiopsidaceae</taxon>
        <taxon>Marinactinospora</taxon>
    </lineage>
</organism>
<feature type="domain" description="pPIWI-RE module N-terminal" evidence="3">
    <location>
        <begin position="13"/>
        <end position="412"/>
    </location>
</feature>
<feature type="domain" description="Prokaryotic pPIWI-RE MID" evidence="4">
    <location>
        <begin position="468"/>
        <end position="605"/>
    </location>
</feature>
<dbReference type="Pfam" id="PF13111">
    <property type="entry name" value="pPIWI_RE_X"/>
    <property type="match status" value="1"/>
</dbReference>
<dbReference type="InterPro" id="IPR025085">
    <property type="entry name" value="pPIWI_RE_X"/>
</dbReference>
<dbReference type="RefSeq" id="WP_379871367.1">
    <property type="nucleotide sequence ID" value="NZ_JBHTBH010000005.1"/>
</dbReference>
<comment type="caution">
    <text evidence="5">The sequence shown here is derived from an EMBL/GenBank/DDBJ whole genome shotgun (WGS) entry which is preliminary data.</text>
</comment>